<name>A0A4R3QQV3_9HYPH</name>
<dbReference type="Pfam" id="PF01564">
    <property type="entry name" value="Spermine_synth"/>
    <property type="match status" value="1"/>
</dbReference>
<evidence type="ECO:0000256" key="3">
    <source>
        <dbReference type="SAM" id="Phobius"/>
    </source>
</evidence>
<dbReference type="AlphaFoldDB" id="A0A4R3QQV3"/>
<dbReference type="GO" id="GO:0006596">
    <property type="term" value="P:polyamine biosynthetic process"/>
    <property type="evidence" value="ECO:0007669"/>
    <property type="project" value="UniProtKB-KW"/>
</dbReference>
<feature type="region of interest" description="Disordered" evidence="2">
    <location>
        <begin position="816"/>
        <end position="837"/>
    </location>
</feature>
<keyword evidence="1" id="KW-0620">Polyamine biosynthesis</keyword>
<keyword evidence="3" id="KW-0812">Transmembrane</keyword>
<dbReference type="CDD" id="cd02440">
    <property type="entry name" value="AdoMet_MTases"/>
    <property type="match status" value="1"/>
</dbReference>
<reference evidence="4 5" key="1">
    <citation type="submission" date="2019-03" db="EMBL/GenBank/DDBJ databases">
        <title>Genomic Encyclopedia of Type Strains, Phase IV (KMG-V): Genome sequencing to study the core and pangenomes of soil and plant-associated prokaryotes.</title>
        <authorList>
            <person name="Whitman W."/>
        </authorList>
    </citation>
    <scope>NUCLEOTIDE SEQUENCE [LARGE SCALE GENOMIC DNA]</scope>
    <source>
        <strain evidence="4 5">Gr42</strain>
    </source>
</reference>
<dbReference type="PANTHER" id="PTHR43317">
    <property type="entry name" value="THERMOSPERMINE SYNTHASE ACAULIS5"/>
    <property type="match status" value="1"/>
</dbReference>
<evidence type="ECO:0000313" key="4">
    <source>
        <dbReference type="EMBL" id="TCU23744.1"/>
    </source>
</evidence>
<feature type="transmembrane region" description="Helical" evidence="3">
    <location>
        <begin position="692"/>
        <end position="714"/>
    </location>
</feature>
<feature type="transmembrane region" description="Helical" evidence="3">
    <location>
        <begin position="786"/>
        <end position="807"/>
    </location>
</feature>
<feature type="transmembrane region" description="Helical" evidence="3">
    <location>
        <begin position="142"/>
        <end position="161"/>
    </location>
</feature>
<evidence type="ECO:0000256" key="2">
    <source>
        <dbReference type="SAM" id="MobiDB-lite"/>
    </source>
</evidence>
<dbReference type="SUPFAM" id="SSF53335">
    <property type="entry name" value="S-adenosyl-L-methionine-dependent methyltransferases"/>
    <property type="match status" value="1"/>
</dbReference>
<feature type="transmembrane region" description="Helical" evidence="3">
    <location>
        <begin position="726"/>
        <end position="746"/>
    </location>
</feature>
<keyword evidence="5" id="KW-1185">Reference proteome</keyword>
<comment type="caution">
    <text evidence="4">The sequence shown here is derived from an EMBL/GenBank/DDBJ whole genome shotgun (WGS) entry which is preliminary data.</text>
</comment>
<accession>A0A4R3QQV3</accession>
<evidence type="ECO:0000256" key="1">
    <source>
        <dbReference type="ARBA" id="ARBA00023115"/>
    </source>
</evidence>
<feature type="transmembrane region" description="Helical" evidence="3">
    <location>
        <begin position="585"/>
        <end position="611"/>
    </location>
</feature>
<feature type="transmembrane region" description="Helical" evidence="3">
    <location>
        <begin position="623"/>
        <end position="644"/>
    </location>
</feature>
<sequence length="1164" mass="125288">MRMGRLVPVGLISAATLAHEVLLMRFYSIIQWHHFAYMIISIALLGFGASGTLLALARRPLVKRYPEAFAASAALFGITAVASVATAERLPFNALEIVWNPGQLGWLAASYALLVLPFFFGASCIGLAFIRHPGQIGRVYSFDLVGAGVGALGTVGLLFIVPPPVALCFVAALGFAAAALAATGMARHRWPAVGGLGVAVLVIGVWLPPSWAAPGPHMSQYKGLRMALEVPNARVVEERSSPLGLLTVVESPTVPIRYAPGLSLANTQEPPAQLAVFTDGDSITAITAFSGDPATVAYLDRTTAALPYRILKRPRVLILGAGGGEQVLLALRAGADIVDAVELNPQMIDLARNRFADFAGRIFSRPNVHLHLGEARAFAAATGERYDLIQMPLLDSFSASAAGVQTMHENYTYTLEALRDYLAVLRPGGIIAITRWLRVPPRDILKLFATATAALEADGVTEAGQQLALIRSWNTATLLVAKSAFTGEDVEAIRSFASDNFFDISWAPGISSTQVNQYNQLDREYLYEGALALLGPERTDFIERYKFDIAPATDDRPYFFDFFRWRALPELLTLRTQGGAAMLDWGYLILATTLVQATILSVVLILLPLWLGRQALARGVPRLRFGLYFLALGLAFLFIEIAFIQRFVLFLGHPLYAVAVVLAGFLAFAGLGSAVAARWMALAGGGSPVRGIALAVVVIACLCATYLLALPSVFERLLALTDAAKISIALLMIAPLAVFMGMPFPLGLSHVGTCSQAFVPWAWGINGCASVLSAILAVLIAMHIGFTGVVVIGTILYLVAPALLAGAGDRYDQKTPPGLVPDRNRAPAGPIAKKPDPAGEWADRIREGMMSLALVAHCDWSIDRQKRWKCVAVCDGSRWIISAPEPVSDTATLLPRLRQRAKIDGATLVGFDFPIGLPEAYGRAIGLSSFREALQTFGTGSFAEWYMVAEHRSQISLHRPFYPMRPGGTQRQHLFDALGVATGADLLRHCERATGERGNACMIFWTLGGNQVGKAAITGWREIIVPNLDEIALWPFDGGIDVLAHPGATIVAETYPGDVYGQIGISRRPLWSKRQQSGRRSISHHLTRWLDARPQVDGTAILDAISDGFGSERTGEDRFDATVGLFGMLDVVDGYRSDGASDDRVIGQWEGWILGQAGAGGEGF</sequence>
<dbReference type="RefSeq" id="WP_245520076.1">
    <property type="nucleotide sequence ID" value="NZ_SMBJ01000007.1"/>
</dbReference>
<keyword evidence="3" id="KW-1133">Transmembrane helix</keyword>
<feature type="transmembrane region" description="Helical" evidence="3">
    <location>
        <begin position="106"/>
        <end position="130"/>
    </location>
</feature>
<dbReference type="EMBL" id="SMBJ01000007">
    <property type="protein sequence ID" value="TCU23744.1"/>
    <property type="molecule type" value="Genomic_DNA"/>
</dbReference>
<gene>
    <name evidence="4" type="ORF">EV130_10798</name>
</gene>
<dbReference type="InterPro" id="IPR029063">
    <property type="entry name" value="SAM-dependent_MTases_sf"/>
</dbReference>
<feature type="transmembrane region" description="Helical" evidence="3">
    <location>
        <begin position="656"/>
        <end position="680"/>
    </location>
</feature>
<protein>
    <submittedName>
        <fullName evidence="4">Spermine/spermidine synthase</fullName>
    </submittedName>
</protein>
<feature type="transmembrane region" description="Helical" evidence="3">
    <location>
        <begin position="167"/>
        <end position="186"/>
    </location>
</feature>
<feature type="transmembrane region" description="Helical" evidence="3">
    <location>
        <begin position="68"/>
        <end position="86"/>
    </location>
</feature>
<keyword evidence="3" id="KW-0472">Membrane</keyword>
<organism evidence="4 5">
    <name type="scientific">Rhizobium azibense</name>
    <dbReference type="NCBI Taxonomy" id="1136135"/>
    <lineage>
        <taxon>Bacteria</taxon>
        <taxon>Pseudomonadati</taxon>
        <taxon>Pseudomonadota</taxon>
        <taxon>Alphaproteobacteria</taxon>
        <taxon>Hyphomicrobiales</taxon>
        <taxon>Rhizobiaceae</taxon>
        <taxon>Rhizobium/Agrobacterium group</taxon>
        <taxon>Rhizobium</taxon>
    </lineage>
</organism>
<dbReference type="Proteomes" id="UP000295547">
    <property type="component" value="Unassembled WGS sequence"/>
</dbReference>
<feature type="transmembrane region" description="Helical" evidence="3">
    <location>
        <begin position="758"/>
        <end position="780"/>
    </location>
</feature>
<proteinExistence type="predicted"/>
<dbReference type="PANTHER" id="PTHR43317:SF1">
    <property type="entry name" value="THERMOSPERMINE SYNTHASE ACAULIS5"/>
    <property type="match status" value="1"/>
</dbReference>
<feature type="transmembrane region" description="Helical" evidence="3">
    <location>
        <begin position="193"/>
        <end position="212"/>
    </location>
</feature>
<dbReference type="Gene3D" id="3.40.50.150">
    <property type="entry name" value="Vaccinia Virus protein VP39"/>
    <property type="match status" value="1"/>
</dbReference>
<evidence type="ECO:0000313" key="5">
    <source>
        <dbReference type="Proteomes" id="UP000295547"/>
    </source>
</evidence>
<feature type="transmembrane region" description="Helical" evidence="3">
    <location>
        <begin position="34"/>
        <end position="56"/>
    </location>
</feature>